<sequence>MSWSAYSSTSCSYPVLKSCLKAPTLGRKPGHEYDLKKVIFGEITVREYPQILGNNPAVSIGVPITIDWKFQNEYIWEIDIYECARRPLRRSRRRLVISPMKRVIILLTVGYAIEEIADAIYTADQAKAQRIDSIRAATCTRNNGALKFLNGTVDTTGTALKATIDVLCVGPKKRSKAILESMTAAMGGIRIRRPMSKKKTIVPPAC</sequence>
<proteinExistence type="predicted"/>
<protein>
    <submittedName>
        <fullName evidence="1">Uncharacterized protein</fullName>
    </submittedName>
</protein>
<dbReference type="AlphaFoldDB" id="A0A7S4AXJ2"/>
<dbReference type="EMBL" id="HBIX01035186">
    <property type="protein sequence ID" value="CAE0730210.1"/>
    <property type="molecule type" value="Transcribed_RNA"/>
</dbReference>
<gene>
    <name evidence="1" type="ORF">PAUS00366_LOCUS22996</name>
</gene>
<evidence type="ECO:0000313" key="1">
    <source>
        <dbReference type="EMBL" id="CAE0730210.1"/>
    </source>
</evidence>
<reference evidence="1" key="1">
    <citation type="submission" date="2021-01" db="EMBL/GenBank/DDBJ databases">
        <authorList>
            <person name="Corre E."/>
            <person name="Pelletier E."/>
            <person name="Niang G."/>
            <person name="Scheremetjew M."/>
            <person name="Finn R."/>
            <person name="Kale V."/>
            <person name="Holt S."/>
            <person name="Cochrane G."/>
            <person name="Meng A."/>
            <person name="Brown T."/>
            <person name="Cohen L."/>
        </authorList>
    </citation>
    <scope>NUCLEOTIDE SEQUENCE</scope>
    <source>
        <strain evidence="1">10249 10 AB</strain>
    </source>
</reference>
<name>A0A7S4AXJ2_9STRA</name>
<organism evidence="1">
    <name type="scientific">Pseudo-nitzschia australis</name>
    <dbReference type="NCBI Taxonomy" id="44445"/>
    <lineage>
        <taxon>Eukaryota</taxon>
        <taxon>Sar</taxon>
        <taxon>Stramenopiles</taxon>
        <taxon>Ochrophyta</taxon>
        <taxon>Bacillariophyta</taxon>
        <taxon>Bacillariophyceae</taxon>
        <taxon>Bacillariophycidae</taxon>
        <taxon>Bacillariales</taxon>
        <taxon>Bacillariaceae</taxon>
        <taxon>Pseudo-nitzschia</taxon>
    </lineage>
</organism>
<accession>A0A7S4AXJ2</accession>